<accession>A0A7D3QTN9</accession>
<keyword evidence="1" id="KW-0472">Membrane</keyword>
<dbReference type="EMBL" id="MT418680">
    <property type="protein sequence ID" value="QKF93487.1"/>
    <property type="molecule type" value="Genomic_DNA"/>
</dbReference>
<reference evidence="2 3" key="1">
    <citation type="submission" date="2020-04" db="EMBL/GenBank/DDBJ databases">
        <title>Advantages and limits of metagenomic assembly and binning of a giant virus.</title>
        <authorList>
            <person name="Schulz F."/>
            <person name="Andreani J."/>
            <person name="Francis R."/>
            <person name="Boudjemaa H."/>
            <person name="Bou Khalil J.Y."/>
            <person name="Lee J."/>
            <person name="La Scola B."/>
            <person name="Woyke T."/>
        </authorList>
    </citation>
    <scope>NUCLEOTIDE SEQUENCE [LARGE SCALE GENOMIC DNA]</scope>
    <source>
        <strain evidence="2 3">FV1/VV64</strain>
    </source>
</reference>
<evidence type="ECO:0000256" key="1">
    <source>
        <dbReference type="SAM" id="Phobius"/>
    </source>
</evidence>
<proteinExistence type="predicted"/>
<dbReference type="Proteomes" id="UP001162001">
    <property type="component" value="Segment"/>
</dbReference>
<keyword evidence="1" id="KW-0812">Transmembrane</keyword>
<sequence>MIIPITLFVLFIITFIALYYNYNGTKEHFDHFEYAYRMDFPQFVVKRDSKPIVHKNIYLKLENNTDGNTYYFRFNKYGYCDIEKKLLYRISLSTTKDIRNKFDLHINDPNNLVPCYIKFNRNNTIDDTYLDRHRLANKIFVTSLYNPNYEDFIELNKNNDGTYSLLTRIRTNCGEYSFIRINDNKLTFDQYDKEFKEKNELAKFLLVDQNDKILRFRQ</sequence>
<organism evidence="2 3">
    <name type="scientific">Fadolivirus FV1/VV64</name>
    <dbReference type="NCBI Taxonomy" id="3070911"/>
    <lineage>
        <taxon>Viruses</taxon>
        <taxon>Varidnaviria</taxon>
        <taxon>Bamfordvirae</taxon>
        <taxon>Nucleocytoviricota</taxon>
        <taxon>Megaviricetes</taxon>
        <taxon>Imitervirales</taxon>
        <taxon>Mimiviridae</taxon>
        <taxon>Klosneuvirinae</taxon>
        <taxon>Fadolivirus</taxon>
        <taxon>Fadolivirus algeromassiliense</taxon>
    </lineage>
</organism>
<gene>
    <name evidence="2" type="ORF">Fadolivirus_1_29</name>
</gene>
<evidence type="ECO:0000313" key="2">
    <source>
        <dbReference type="EMBL" id="QKF93487.1"/>
    </source>
</evidence>
<name>A0A7D3QTN9_9VIRU</name>
<protein>
    <submittedName>
        <fullName evidence="2">Uncharacterized protein</fullName>
    </submittedName>
</protein>
<keyword evidence="1" id="KW-1133">Transmembrane helix</keyword>
<feature type="transmembrane region" description="Helical" evidence="1">
    <location>
        <begin position="5"/>
        <end position="22"/>
    </location>
</feature>
<keyword evidence="3" id="KW-1185">Reference proteome</keyword>
<evidence type="ECO:0000313" key="3">
    <source>
        <dbReference type="Proteomes" id="UP001162001"/>
    </source>
</evidence>